<reference evidence="1 2" key="1">
    <citation type="submission" date="2015-11" db="EMBL/GenBank/DDBJ databases">
        <title>The genome of Debaryomyces fabryi.</title>
        <authorList>
            <person name="Tafer H."/>
            <person name="Lopandic K."/>
        </authorList>
    </citation>
    <scope>NUCLEOTIDE SEQUENCE [LARGE SCALE GENOMIC DNA]</scope>
    <source>
        <strain evidence="1 2">CBS 789</strain>
    </source>
</reference>
<dbReference type="OrthoDB" id="4027847at2759"/>
<evidence type="ECO:0000313" key="2">
    <source>
        <dbReference type="Proteomes" id="UP000054251"/>
    </source>
</evidence>
<accession>A0A0V1PQC4</accession>
<organism evidence="1 2">
    <name type="scientific">Debaryomyces fabryi</name>
    <dbReference type="NCBI Taxonomy" id="58627"/>
    <lineage>
        <taxon>Eukaryota</taxon>
        <taxon>Fungi</taxon>
        <taxon>Dikarya</taxon>
        <taxon>Ascomycota</taxon>
        <taxon>Saccharomycotina</taxon>
        <taxon>Pichiomycetes</taxon>
        <taxon>Debaryomycetaceae</taxon>
        <taxon>Debaryomyces</taxon>
    </lineage>
</organism>
<keyword evidence="2" id="KW-1185">Reference proteome</keyword>
<dbReference type="Proteomes" id="UP000054251">
    <property type="component" value="Unassembled WGS sequence"/>
</dbReference>
<evidence type="ECO:0000313" key="1">
    <source>
        <dbReference type="EMBL" id="KRZ98439.1"/>
    </source>
</evidence>
<comment type="caution">
    <text evidence="1">The sequence shown here is derived from an EMBL/GenBank/DDBJ whole genome shotgun (WGS) entry which is preliminary data.</text>
</comment>
<proteinExistence type="predicted"/>
<dbReference type="EMBL" id="LMYN01000286">
    <property type="protein sequence ID" value="KRZ98439.1"/>
    <property type="molecule type" value="Genomic_DNA"/>
</dbReference>
<dbReference type="AlphaFoldDB" id="A0A0V1PQC4"/>
<name>A0A0V1PQC4_9ASCO</name>
<sequence length="132" mass="15222">MYGLEEDLYDPEKGPGFDSFGDSVAGYVQASDINKVKEDLLNRRVEYGDVLIYAILRGPFMYQVHSYGYPFDAYSVQDYENPSDIILNYKDEGGFIDNMKKAGHPKKGFYGEHDKLRIFTYTNRRLLIGIPR</sequence>
<dbReference type="RefSeq" id="XP_015464542.1">
    <property type="nucleotide sequence ID" value="XM_015614628.1"/>
</dbReference>
<protein>
    <submittedName>
        <fullName evidence="1">Uncharacterized protein</fullName>
    </submittedName>
</protein>
<dbReference type="GeneID" id="26842808"/>
<gene>
    <name evidence="1" type="ORF">AC631_05799</name>
</gene>